<dbReference type="Proteomes" id="UP000315751">
    <property type="component" value="Unassembled WGS sequence"/>
</dbReference>
<comment type="caution">
    <text evidence="1">The sequence shown here is derived from an EMBL/GenBank/DDBJ whole genome shotgun (WGS) entry which is preliminary data.</text>
</comment>
<keyword evidence="2" id="KW-1185">Reference proteome</keyword>
<dbReference type="AlphaFoldDB" id="A0A560GL10"/>
<dbReference type="RefSeq" id="WP_145736316.1">
    <property type="nucleotide sequence ID" value="NZ_VITR01000023.1"/>
</dbReference>
<protein>
    <submittedName>
        <fullName evidence="1">Uncharacterized protein</fullName>
    </submittedName>
</protein>
<evidence type="ECO:0000313" key="1">
    <source>
        <dbReference type="EMBL" id="TWB34656.1"/>
    </source>
</evidence>
<evidence type="ECO:0000313" key="2">
    <source>
        <dbReference type="Proteomes" id="UP000315751"/>
    </source>
</evidence>
<gene>
    <name evidence="1" type="ORF">FBZ90_12345</name>
</gene>
<dbReference type="OrthoDB" id="7364318at2"/>
<reference evidence="1 2" key="1">
    <citation type="submission" date="2019-06" db="EMBL/GenBank/DDBJ databases">
        <title>Genomic Encyclopedia of Type Strains, Phase IV (KMG-V): Genome sequencing to study the core and pangenomes of soil and plant-associated prokaryotes.</title>
        <authorList>
            <person name="Whitman W."/>
        </authorList>
    </citation>
    <scope>NUCLEOTIDE SEQUENCE [LARGE SCALE GENOMIC DNA]</scope>
    <source>
        <strain evidence="1 2">BR 11622</strain>
    </source>
</reference>
<dbReference type="EMBL" id="VITR01000023">
    <property type="protein sequence ID" value="TWB34656.1"/>
    <property type="molecule type" value="Genomic_DNA"/>
</dbReference>
<proteinExistence type="predicted"/>
<sequence>MAETLTVSHRWLRDDAMALLLSEASCDFGMLNQTPDPQKARALVAGLCLIRMSDNFRFAFEKELDTLRHTPGWGPFYSWMIMTKFQVTENPDEYPFSLTDREFDYYATKEFSGKIGDVQGIYKPPNFYTALGQDIGTFFISVGVGMAATALIPEAAGVAALSRTVLGTAAAKAAASSGPTFGVTTTRSAVSGFATGLASRLLPGNTWAAARSNRLWPRYLAEYNRRLLR</sequence>
<accession>A0A560GL10</accession>
<organism evidence="1 2">
    <name type="scientific">Nitrospirillum amazonense</name>
    <dbReference type="NCBI Taxonomy" id="28077"/>
    <lineage>
        <taxon>Bacteria</taxon>
        <taxon>Pseudomonadati</taxon>
        <taxon>Pseudomonadota</taxon>
        <taxon>Alphaproteobacteria</taxon>
        <taxon>Rhodospirillales</taxon>
        <taxon>Azospirillaceae</taxon>
        <taxon>Nitrospirillum</taxon>
    </lineage>
</organism>
<name>A0A560GL10_9PROT</name>